<dbReference type="EMBL" id="FQWQ01000001">
    <property type="protein sequence ID" value="SHG85624.1"/>
    <property type="molecule type" value="Genomic_DNA"/>
</dbReference>
<dbReference type="GO" id="GO:0009060">
    <property type="term" value="P:aerobic respiration"/>
    <property type="evidence" value="ECO:0007669"/>
    <property type="project" value="TreeGrafter"/>
</dbReference>
<dbReference type="OrthoDB" id="9803734at2"/>
<dbReference type="Pfam" id="PF00146">
    <property type="entry name" value="NADHdh"/>
    <property type="match status" value="1"/>
</dbReference>
<dbReference type="EC" id="7.1.1.-" evidence="5"/>
<dbReference type="PANTHER" id="PTHR11432">
    <property type="entry name" value="NADH DEHYDROGENASE SUBUNIT 1"/>
    <property type="match status" value="1"/>
</dbReference>
<dbReference type="GO" id="GO:0016655">
    <property type="term" value="F:oxidoreductase activity, acting on NAD(P)H, quinone or similar compound as acceptor"/>
    <property type="evidence" value="ECO:0007669"/>
    <property type="project" value="UniProtKB-UniRule"/>
</dbReference>
<reference evidence="7 8" key="1">
    <citation type="submission" date="2016-11" db="EMBL/GenBank/DDBJ databases">
        <authorList>
            <person name="Jaros S."/>
            <person name="Januszkiewicz K."/>
            <person name="Wedrychowicz H."/>
        </authorList>
    </citation>
    <scope>NUCLEOTIDE SEQUENCE [LARGE SCALE GENOMIC DNA]</scope>
    <source>
        <strain evidence="7 8">DSM 24574</strain>
    </source>
</reference>
<keyword evidence="5" id="KW-0830">Ubiquinone</keyword>
<keyword evidence="5" id="KW-1278">Translocase</keyword>
<comment type="subunit">
    <text evidence="5">NDH-1 is composed of 14 different subunits. Subunits NuoA, H, J, K, L, M, N constitute the membrane sector of the complex.</text>
</comment>
<comment type="caution">
    <text evidence="5">Lacks conserved residue(s) required for the propagation of feature annotation.</text>
</comment>
<feature type="transmembrane region" description="Helical" evidence="5">
    <location>
        <begin position="301"/>
        <end position="320"/>
    </location>
</feature>
<comment type="similarity">
    <text evidence="5 6">Belongs to the complex I subunit 1 family.</text>
</comment>
<comment type="function">
    <text evidence="5">NDH-1 shuttles electrons from NADH, via FMN and iron-sulfur (Fe-S) centers, to quinones in the respiratory chain. The immediate electron acceptor for the enzyme in this species is believed to be ubiquinone. Couples the redox reaction to proton translocation (for every two electrons transferred, four hydrogen ions are translocated across the cytoplasmic membrane), and thus conserves the redox energy in a proton gradient. This subunit may bind ubiquinone.</text>
</comment>
<evidence type="ECO:0000256" key="1">
    <source>
        <dbReference type="ARBA" id="ARBA00004141"/>
    </source>
</evidence>
<dbReference type="HAMAP" id="MF_01350">
    <property type="entry name" value="NDH1_NuoH"/>
    <property type="match status" value="1"/>
</dbReference>
<dbReference type="RefSeq" id="WP_073133517.1">
    <property type="nucleotide sequence ID" value="NZ_FQWQ01000001.1"/>
</dbReference>
<evidence type="ECO:0000256" key="4">
    <source>
        <dbReference type="ARBA" id="ARBA00023136"/>
    </source>
</evidence>
<evidence type="ECO:0000313" key="7">
    <source>
        <dbReference type="EMBL" id="SHG85624.1"/>
    </source>
</evidence>
<gene>
    <name evidence="5" type="primary">nuoH</name>
    <name evidence="7" type="ORF">SAMN04488109_2156</name>
</gene>
<organism evidence="7 8">
    <name type="scientific">Chryseolinea serpens</name>
    <dbReference type="NCBI Taxonomy" id="947013"/>
    <lineage>
        <taxon>Bacteria</taxon>
        <taxon>Pseudomonadati</taxon>
        <taxon>Bacteroidota</taxon>
        <taxon>Cytophagia</taxon>
        <taxon>Cytophagales</taxon>
        <taxon>Fulvivirgaceae</taxon>
        <taxon>Chryseolinea</taxon>
    </lineage>
</organism>
<keyword evidence="5" id="KW-1003">Cell membrane</keyword>
<dbReference type="AlphaFoldDB" id="A0A1M5N7U5"/>
<accession>A0A1M5N7U5</accession>
<dbReference type="PANTHER" id="PTHR11432:SF3">
    <property type="entry name" value="NADH-UBIQUINONE OXIDOREDUCTASE CHAIN 1"/>
    <property type="match status" value="1"/>
</dbReference>
<feature type="transmembrane region" description="Helical" evidence="5">
    <location>
        <begin position="102"/>
        <end position="121"/>
    </location>
</feature>
<sequence length="360" mass="40105">MTTLVFILPFLLFYTVIAIYAERKISAFVQDRLGPMETGYYGITQTIADLLKLLQKEDIVPARAEASLFRLAPVLIFAAVFAGFAVLPLAPTWSGANISTALFFLLAIVSLDVIGIVMAGWSSNNKYSMLGTMRSAAQIISYEVPLGLSVLCVCMTCETLSLQEISQQQSLYSTEPQYLFGIPALGIETTTIGGFTTWNVFRMPLLFVAWVVFFIASLAECNRAPFDLPEAESELVAGFQTEYSGFRWAVIMLAEYGMMLLVSILGAVLFFGSWSTPLPNIAALRFADWTSGAAGSWESTLWGIFWLLAKSLFFVAMQMWVRWTFPRLRVDQLMNVSWKYLTPIALVLVVVCGFWKLIFS</sequence>
<comment type="catalytic activity">
    <reaction evidence="5">
        <text>a quinone + NADH + 5 H(+)(in) = a quinol + NAD(+) + 4 H(+)(out)</text>
        <dbReference type="Rhea" id="RHEA:57888"/>
        <dbReference type="ChEBI" id="CHEBI:15378"/>
        <dbReference type="ChEBI" id="CHEBI:24646"/>
        <dbReference type="ChEBI" id="CHEBI:57540"/>
        <dbReference type="ChEBI" id="CHEBI:57945"/>
        <dbReference type="ChEBI" id="CHEBI:132124"/>
    </reaction>
</comment>
<keyword evidence="5 6" id="KW-0520">NAD</keyword>
<keyword evidence="8" id="KW-1185">Reference proteome</keyword>
<keyword evidence="3 5" id="KW-1133">Transmembrane helix</keyword>
<dbReference type="PROSITE" id="PS00668">
    <property type="entry name" value="COMPLEX1_ND1_2"/>
    <property type="match status" value="1"/>
</dbReference>
<keyword evidence="4 5" id="KW-0472">Membrane</keyword>
<evidence type="ECO:0000256" key="6">
    <source>
        <dbReference type="RuleBase" id="RU000471"/>
    </source>
</evidence>
<dbReference type="InterPro" id="IPR001694">
    <property type="entry name" value="NADH_UbQ_OxRdtase_su1/FPO"/>
</dbReference>
<keyword evidence="2 5" id="KW-0812">Transmembrane</keyword>
<name>A0A1M5N7U5_9BACT</name>
<keyword evidence="5" id="KW-0874">Quinone</keyword>
<dbReference type="GO" id="GO:0048038">
    <property type="term" value="F:quinone binding"/>
    <property type="evidence" value="ECO:0007669"/>
    <property type="project" value="UniProtKB-KW"/>
</dbReference>
<evidence type="ECO:0000256" key="2">
    <source>
        <dbReference type="ARBA" id="ARBA00022692"/>
    </source>
</evidence>
<proteinExistence type="inferred from homology"/>
<protein>
    <recommendedName>
        <fullName evidence="5">NADH-quinone oxidoreductase subunit H</fullName>
        <ecNumber evidence="5">7.1.1.-</ecNumber>
    </recommendedName>
    <alternativeName>
        <fullName evidence="5">NADH dehydrogenase I subunit H</fullName>
    </alternativeName>
    <alternativeName>
        <fullName evidence="5">NDH-1 subunit H</fullName>
    </alternativeName>
</protein>
<dbReference type="GO" id="GO:0005886">
    <property type="term" value="C:plasma membrane"/>
    <property type="evidence" value="ECO:0007669"/>
    <property type="project" value="UniProtKB-SubCell"/>
</dbReference>
<dbReference type="STRING" id="947013.SAMN04488109_2156"/>
<dbReference type="InterPro" id="IPR018086">
    <property type="entry name" value="NADH_UbQ_OxRdtase_su1_CS"/>
</dbReference>
<comment type="subcellular location">
    <subcellularLocation>
        <location evidence="5 6">Cell membrane</location>
        <topology evidence="5 6">Multi-pass membrane protein</topology>
    </subcellularLocation>
    <subcellularLocation>
        <location evidence="1">Membrane</location>
        <topology evidence="1">Multi-pass membrane protein</topology>
    </subcellularLocation>
</comment>
<feature type="transmembrane region" description="Helical" evidence="5">
    <location>
        <begin position="246"/>
        <end position="271"/>
    </location>
</feature>
<evidence type="ECO:0000313" key="8">
    <source>
        <dbReference type="Proteomes" id="UP000184212"/>
    </source>
</evidence>
<dbReference type="Proteomes" id="UP000184212">
    <property type="component" value="Unassembled WGS sequence"/>
</dbReference>
<feature type="transmembrane region" description="Helical" evidence="5">
    <location>
        <begin position="340"/>
        <end position="359"/>
    </location>
</feature>
<feature type="transmembrane region" description="Helical" evidence="5">
    <location>
        <begin position="205"/>
        <end position="226"/>
    </location>
</feature>
<dbReference type="GO" id="GO:0003954">
    <property type="term" value="F:NADH dehydrogenase activity"/>
    <property type="evidence" value="ECO:0007669"/>
    <property type="project" value="TreeGrafter"/>
</dbReference>
<feature type="transmembrane region" description="Helical" evidence="5">
    <location>
        <begin position="71"/>
        <end position="90"/>
    </location>
</feature>
<evidence type="ECO:0000256" key="3">
    <source>
        <dbReference type="ARBA" id="ARBA00022989"/>
    </source>
</evidence>
<evidence type="ECO:0000256" key="5">
    <source>
        <dbReference type="HAMAP-Rule" id="MF_01350"/>
    </source>
</evidence>